<evidence type="ECO:0000256" key="16">
    <source>
        <dbReference type="SAM" id="Phobius"/>
    </source>
</evidence>
<dbReference type="SUPFAM" id="SSF55874">
    <property type="entry name" value="ATPase domain of HSP90 chaperone/DNA topoisomerase II/histidine kinase"/>
    <property type="match status" value="1"/>
</dbReference>
<evidence type="ECO:0000256" key="10">
    <source>
        <dbReference type="ARBA" id="ARBA00022777"/>
    </source>
</evidence>
<dbReference type="Pfam" id="PF02518">
    <property type="entry name" value="HATPase_c"/>
    <property type="match status" value="1"/>
</dbReference>
<evidence type="ECO:0000256" key="9">
    <source>
        <dbReference type="ARBA" id="ARBA00022741"/>
    </source>
</evidence>
<gene>
    <name evidence="19" type="ORF">SAMN02745117_01243</name>
</gene>
<dbReference type="GO" id="GO:0000155">
    <property type="term" value="F:phosphorelay sensor kinase activity"/>
    <property type="evidence" value="ECO:0007669"/>
    <property type="project" value="InterPro"/>
</dbReference>
<evidence type="ECO:0000256" key="13">
    <source>
        <dbReference type="ARBA" id="ARBA00023012"/>
    </source>
</evidence>
<dbReference type="InterPro" id="IPR050980">
    <property type="entry name" value="2C_sensor_his_kinase"/>
</dbReference>
<dbReference type="InterPro" id="IPR038421">
    <property type="entry name" value="RisS_PPD_sf"/>
</dbReference>
<dbReference type="CDD" id="cd00082">
    <property type="entry name" value="HisKA"/>
    <property type="match status" value="1"/>
</dbReference>
<dbReference type="EC" id="2.7.13.3" evidence="3"/>
<evidence type="ECO:0000256" key="4">
    <source>
        <dbReference type="ARBA" id="ARBA00022475"/>
    </source>
</evidence>
<keyword evidence="7" id="KW-0808">Transferase</keyword>
<evidence type="ECO:0000313" key="19">
    <source>
        <dbReference type="EMBL" id="SHF03947.1"/>
    </source>
</evidence>
<dbReference type="InterPro" id="IPR005467">
    <property type="entry name" value="His_kinase_dom"/>
</dbReference>
<evidence type="ECO:0000256" key="8">
    <source>
        <dbReference type="ARBA" id="ARBA00022692"/>
    </source>
</evidence>
<dbReference type="Pfam" id="PF16524">
    <property type="entry name" value="RisS_PPD"/>
    <property type="match status" value="1"/>
</dbReference>
<accession>A0A1M4YDV4</accession>
<dbReference type="PROSITE" id="PS50109">
    <property type="entry name" value="HIS_KIN"/>
    <property type="match status" value="1"/>
</dbReference>
<keyword evidence="12 16" id="KW-1133">Transmembrane helix</keyword>
<evidence type="ECO:0000313" key="20">
    <source>
        <dbReference type="Proteomes" id="UP000184327"/>
    </source>
</evidence>
<name>A0A1M4YDV4_9BURK</name>
<evidence type="ECO:0000259" key="18">
    <source>
        <dbReference type="PROSITE" id="PS50885"/>
    </source>
</evidence>
<keyword evidence="14 16" id="KW-0472">Membrane</keyword>
<dbReference type="AlphaFoldDB" id="A0A1M4YDV4"/>
<feature type="transmembrane region" description="Helical" evidence="16">
    <location>
        <begin position="27"/>
        <end position="47"/>
    </location>
</feature>
<protein>
    <recommendedName>
        <fullName evidence="3">histidine kinase</fullName>
        <ecNumber evidence="3">2.7.13.3</ecNumber>
    </recommendedName>
</protein>
<comment type="catalytic activity">
    <reaction evidence="1">
        <text>ATP + protein L-histidine = ADP + protein N-phospho-L-histidine.</text>
        <dbReference type="EC" id="2.7.13.3"/>
    </reaction>
</comment>
<dbReference type="SUPFAM" id="SSF158472">
    <property type="entry name" value="HAMP domain-like"/>
    <property type="match status" value="1"/>
</dbReference>
<keyword evidence="8 16" id="KW-0812">Transmembrane</keyword>
<evidence type="ECO:0000256" key="3">
    <source>
        <dbReference type="ARBA" id="ARBA00012438"/>
    </source>
</evidence>
<dbReference type="PANTHER" id="PTHR44936:SF5">
    <property type="entry name" value="SENSOR HISTIDINE KINASE ENVZ"/>
    <property type="match status" value="1"/>
</dbReference>
<dbReference type="Proteomes" id="UP000184327">
    <property type="component" value="Unassembled WGS sequence"/>
</dbReference>
<dbReference type="Gene3D" id="3.30.565.10">
    <property type="entry name" value="Histidine kinase-like ATPase, C-terminal domain"/>
    <property type="match status" value="1"/>
</dbReference>
<evidence type="ECO:0000259" key="17">
    <source>
        <dbReference type="PROSITE" id="PS50109"/>
    </source>
</evidence>
<sequence length="483" mass="54146">MPSQPSSSSSPLENEPWERKRHFRLSLFWRTFILLSLLLIGTTVTWLQSLRVLELEPRTLYSAQQIVTLVNLSRALLINTNEQTRAALLRTMSEQEGMRIHTRQPNDRYEPMDTSTLGVCLTEQLKARLGDDTLVAQSVNSEPGLWVSFRLEDGYRWLQMERAYFNPTNHTTMVQWIGISLLLSLTGAAVITRLLNKPIQQLSDATHRISQGDFTDSRLDEKVATSEIRDLNIGFNRMADRLAKTEENRAIMLAGISHDLRTPLARLRLETEMSVSDDVAREHMVADIAQLDAIIDKFMDYARPVSGKRHIVHLLSIINTCVFPQQNRTGIKIDIQVSDTLCIYADEVELARVINNLLENAHRYGKTPGTETAWVEIASSVSDKHVFLTVRDHGPGAPPEELNNLLKPFFRGDTARTAAVGTGLGLSIVEKTIQRMGGKFALSNAETGGLCAHIRLDMAPSRPPGIQQTSRFSTPSSNPLRNS</sequence>
<keyword evidence="9" id="KW-0547">Nucleotide-binding</keyword>
<dbReference type="SUPFAM" id="SSF47384">
    <property type="entry name" value="Homodimeric domain of signal transducing histidine kinase"/>
    <property type="match status" value="1"/>
</dbReference>
<dbReference type="Gene3D" id="1.10.8.500">
    <property type="entry name" value="HAMP domain in histidine kinase"/>
    <property type="match status" value="1"/>
</dbReference>
<dbReference type="InterPro" id="IPR003660">
    <property type="entry name" value="HAMP_dom"/>
</dbReference>
<feature type="domain" description="Histidine kinase" evidence="17">
    <location>
        <begin position="255"/>
        <end position="460"/>
    </location>
</feature>
<keyword evidence="4" id="KW-1003">Cell membrane</keyword>
<dbReference type="Gene3D" id="3.30.450.300">
    <property type="entry name" value="Sensor histidine kinase RisS, periplasmic domain"/>
    <property type="match status" value="1"/>
</dbReference>
<dbReference type="GO" id="GO:0005886">
    <property type="term" value="C:plasma membrane"/>
    <property type="evidence" value="ECO:0007669"/>
    <property type="project" value="UniProtKB-SubCell"/>
</dbReference>
<evidence type="ECO:0000256" key="6">
    <source>
        <dbReference type="ARBA" id="ARBA00022553"/>
    </source>
</evidence>
<dbReference type="SMART" id="SM00304">
    <property type="entry name" value="HAMP"/>
    <property type="match status" value="1"/>
</dbReference>
<keyword evidence="11" id="KW-0067">ATP-binding</keyword>
<evidence type="ECO:0000256" key="12">
    <source>
        <dbReference type="ARBA" id="ARBA00022989"/>
    </source>
</evidence>
<dbReference type="Gene3D" id="1.10.287.130">
    <property type="match status" value="1"/>
</dbReference>
<dbReference type="PROSITE" id="PS50885">
    <property type="entry name" value="HAMP"/>
    <property type="match status" value="1"/>
</dbReference>
<dbReference type="InterPro" id="IPR036890">
    <property type="entry name" value="HATPase_C_sf"/>
</dbReference>
<dbReference type="RefSeq" id="WP_073355832.1">
    <property type="nucleotide sequence ID" value="NZ_FQUZ01000011.1"/>
</dbReference>
<dbReference type="PANTHER" id="PTHR44936">
    <property type="entry name" value="SENSOR PROTEIN CREC"/>
    <property type="match status" value="1"/>
</dbReference>
<dbReference type="InterPro" id="IPR003661">
    <property type="entry name" value="HisK_dim/P_dom"/>
</dbReference>
<evidence type="ECO:0000256" key="7">
    <source>
        <dbReference type="ARBA" id="ARBA00022679"/>
    </source>
</evidence>
<evidence type="ECO:0000256" key="2">
    <source>
        <dbReference type="ARBA" id="ARBA00004429"/>
    </source>
</evidence>
<dbReference type="STRING" id="1122156.SAMN02745117_01243"/>
<dbReference type="Pfam" id="PF00672">
    <property type="entry name" value="HAMP"/>
    <property type="match status" value="1"/>
</dbReference>
<feature type="domain" description="HAMP" evidence="18">
    <location>
        <begin position="193"/>
        <end position="247"/>
    </location>
</feature>
<dbReference type="PRINTS" id="PR00344">
    <property type="entry name" value="BCTRLSENSOR"/>
</dbReference>
<keyword evidence="13" id="KW-0902">Two-component regulatory system</keyword>
<organism evidence="19 20">
    <name type="scientific">Lampropedia hyalina DSM 16112</name>
    <dbReference type="NCBI Taxonomy" id="1122156"/>
    <lineage>
        <taxon>Bacteria</taxon>
        <taxon>Pseudomonadati</taxon>
        <taxon>Pseudomonadota</taxon>
        <taxon>Betaproteobacteria</taxon>
        <taxon>Burkholderiales</taxon>
        <taxon>Comamonadaceae</taxon>
        <taxon>Lampropedia</taxon>
    </lineage>
</organism>
<evidence type="ECO:0000256" key="1">
    <source>
        <dbReference type="ARBA" id="ARBA00000085"/>
    </source>
</evidence>
<evidence type="ECO:0000256" key="11">
    <source>
        <dbReference type="ARBA" id="ARBA00022840"/>
    </source>
</evidence>
<dbReference type="GO" id="GO:0005524">
    <property type="term" value="F:ATP binding"/>
    <property type="evidence" value="ECO:0007669"/>
    <property type="project" value="UniProtKB-KW"/>
</dbReference>
<reference evidence="19 20" key="1">
    <citation type="submission" date="2016-11" db="EMBL/GenBank/DDBJ databases">
        <authorList>
            <person name="Jaros S."/>
            <person name="Januszkiewicz K."/>
            <person name="Wedrychowicz H."/>
        </authorList>
    </citation>
    <scope>NUCLEOTIDE SEQUENCE [LARGE SCALE GENOMIC DNA]</scope>
    <source>
        <strain evidence="19 20">DSM 16112</strain>
    </source>
</reference>
<dbReference type="OrthoDB" id="9804645at2"/>
<dbReference type="InterPro" id="IPR004358">
    <property type="entry name" value="Sig_transdc_His_kin-like_C"/>
</dbReference>
<comment type="subcellular location">
    <subcellularLocation>
        <location evidence="2">Cell inner membrane</location>
        <topology evidence="2">Multi-pass membrane protein</topology>
    </subcellularLocation>
</comment>
<evidence type="ECO:0000256" key="5">
    <source>
        <dbReference type="ARBA" id="ARBA00022519"/>
    </source>
</evidence>
<keyword evidence="10 19" id="KW-0418">Kinase</keyword>
<feature type="region of interest" description="Disordered" evidence="15">
    <location>
        <begin position="458"/>
        <end position="483"/>
    </location>
</feature>
<evidence type="ECO:0000256" key="15">
    <source>
        <dbReference type="SAM" id="MobiDB-lite"/>
    </source>
</evidence>
<keyword evidence="20" id="KW-1185">Reference proteome</keyword>
<keyword evidence="6" id="KW-0597">Phosphoprotein</keyword>
<dbReference type="SMART" id="SM00387">
    <property type="entry name" value="HATPase_c"/>
    <property type="match status" value="1"/>
</dbReference>
<evidence type="ECO:0000256" key="14">
    <source>
        <dbReference type="ARBA" id="ARBA00023136"/>
    </source>
</evidence>
<keyword evidence="5" id="KW-0997">Cell inner membrane</keyword>
<dbReference type="InterPro" id="IPR003594">
    <property type="entry name" value="HATPase_dom"/>
</dbReference>
<dbReference type="SMART" id="SM00388">
    <property type="entry name" value="HisKA"/>
    <property type="match status" value="1"/>
</dbReference>
<dbReference type="Pfam" id="PF00512">
    <property type="entry name" value="HisKA"/>
    <property type="match status" value="1"/>
</dbReference>
<dbReference type="EMBL" id="FQUZ01000011">
    <property type="protein sequence ID" value="SHF03947.1"/>
    <property type="molecule type" value="Genomic_DNA"/>
</dbReference>
<proteinExistence type="predicted"/>
<dbReference type="CDD" id="cd06225">
    <property type="entry name" value="HAMP"/>
    <property type="match status" value="1"/>
</dbReference>
<dbReference type="InterPro" id="IPR036097">
    <property type="entry name" value="HisK_dim/P_sf"/>
</dbReference>
<feature type="compositionally biased region" description="Polar residues" evidence="15">
    <location>
        <begin position="466"/>
        <end position="483"/>
    </location>
</feature>
<dbReference type="InterPro" id="IPR032408">
    <property type="entry name" value="RisS_PPD"/>
</dbReference>